<evidence type="ECO:0008006" key="4">
    <source>
        <dbReference type="Google" id="ProtNLM"/>
    </source>
</evidence>
<feature type="chain" id="PRO_5039349220" description="Secreted protein" evidence="1">
    <location>
        <begin position="34"/>
        <end position="95"/>
    </location>
</feature>
<proteinExistence type="predicted"/>
<evidence type="ECO:0000256" key="1">
    <source>
        <dbReference type="SAM" id="SignalP"/>
    </source>
</evidence>
<reference evidence="2" key="1">
    <citation type="journal article" date="2021" name="PeerJ">
        <title>Extensive microbial diversity within the chicken gut microbiome revealed by metagenomics and culture.</title>
        <authorList>
            <person name="Gilroy R."/>
            <person name="Ravi A."/>
            <person name="Getino M."/>
            <person name="Pursley I."/>
            <person name="Horton D.L."/>
            <person name="Alikhan N.F."/>
            <person name="Baker D."/>
            <person name="Gharbi K."/>
            <person name="Hall N."/>
            <person name="Watson M."/>
            <person name="Adriaenssens E.M."/>
            <person name="Foster-Nyarko E."/>
            <person name="Jarju S."/>
            <person name="Secka A."/>
            <person name="Antonio M."/>
            <person name="Oren A."/>
            <person name="Chaudhuri R.R."/>
            <person name="La Ragione R."/>
            <person name="Hildebrand F."/>
            <person name="Pallen M.J."/>
        </authorList>
    </citation>
    <scope>NUCLEOTIDE SEQUENCE</scope>
    <source>
        <strain evidence="2">CHK32-1732</strain>
    </source>
</reference>
<dbReference type="AlphaFoldDB" id="A0A9D1RQ82"/>
<feature type="signal peptide" evidence="1">
    <location>
        <begin position="1"/>
        <end position="33"/>
    </location>
</feature>
<organism evidence="2 3">
    <name type="scientific">Candidatus Corynebacterium avicola</name>
    <dbReference type="NCBI Taxonomy" id="2838527"/>
    <lineage>
        <taxon>Bacteria</taxon>
        <taxon>Bacillati</taxon>
        <taxon>Actinomycetota</taxon>
        <taxon>Actinomycetes</taxon>
        <taxon>Mycobacteriales</taxon>
        <taxon>Corynebacteriaceae</taxon>
        <taxon>Corynebacterium</taxon>
    </lineage>
</organism>
<keyword evidence="1" id="KW-0732">Signal</keyword>
<dbReference type="Proteomes" id="UP000824190">
    <property type="component" value="Unassembled WGS sequence"/>
</dbReference>
<reference evidence="2" key="2">
    <citation type="submission" date="2021-04" db="EMBL/GenBank/DDBJ databases">
        <authorList>
            <person name="Gilroy R."/>
        </authorList>
    </citation>
    <scope>NUCLEOTIDE SEQUENCE</scope>
    <source>
        <strain evidence="2">CHK32-1732</strain>
    </source>
</reference>
<accession>A0A9D1RQ82</accession>
<sequence>MTTTSPRHRTRASVVALATGLLVSGLGAGTASAQELPSDQIQGAVEDSTEYAGYVAGSVEAFFQLPPDEAIGGSAAAGSLALCFLNPFADDTCAI</sequence>
<comment type="caution">
    <text evidence="2">The sequence shown here is derived from an EMBL/GenBank/DDBJ whole genome shotgun (WGS) entry which is preliminary data.</text>
</comment>
<name>A0A9D1RQ82_9CORY</name>
<protein>
    <recommendedName>
        <fullName evidence="4">Secreted protein</fullName>
    </recommendedName>
</protein>
<gene>
    <name evidence="2" type="ORF">H9870_03440</name>
</gene>
<evidence type="ECO:0000313" key="3">
    <source>
        <dbReference type="Proteomes" id="UP000824190"/>
    </source>
</evidence>
<evidence type="ECO:0000313" key="2">
    <source>
        <dbReference type="EMBL" id="HIW90701.1"/>
    </source>
</evidence>
<dbReference type="EMBL" id="DXGC01000033">
    <property type="protein sequence ID" value="HIW90701.1"/>
    <property type="molecule type" value="Genomic_DNA"/>
</dbReference>